<accession>A0ABQ7Y725</accession>
<keyword evidence="4" id="KW-1185">Reference proteome</keyword>
<feature type="compositionally biased region" description="Acidic residues" evidence="1">
    <location>
        <begin position="388"/>
        <end position="424"/>
    </location>
</feature>
<organism evidence="3 4">
    <name type="scientific">Brassica napus</name>
    <name type="common">Rape</name>
    <dbReference type="NCBI Taxonomy" id="3708"/>
    <lineage>
        <taxon>Eukaryota</taxon>
        <taxon>Viridiplantae</taxon>
        <taxon>Streptophyta</taxon>
        <taxon>Embryophyta</taxon>
        <taxon>Tracheophyta</taxon>
        <taxon>Spermatophyta</taxon>
        <taxon>Magnoliopsida</taxon>
        <taxon>eudicotyledons</taxon>
        <taxon>Gunneridae</taxon>
        <taxon>Pentapetalae</taxon>
        <taxon>rosids</taxon>
        <taxon>malvids</taxon>
        <taxon>Brassicales</taxon>
        <taxon>Brassicaceae</taxon>
        <taxon>Brassiceae</taxon>
        <taxon>Brassica</taxon>
    </lineage>
</organism>
<evidence type="ECO:0000259" key="2">
    <source>
        <dbReference type="Pfam" id="PF03384"/>
    </source>
</evidence>
<feature type="compositionally biased region" description="Basic and acidic residues" evidence="1">
    <location>
        <begin position="494"/>
        <end position="509"/>
    </location>
</feature>
<dbReference type="Pfam" id="PF03384">
    <property type="entry name" value="DUF287"/>
    <property type="match status" value="1"/>
</dbReference>
<feature type="compositionally biased region" description="Polar residues" evidence="1">
    <location>
        <begin position="49"/>
        <end position="63"/>
    </location>
</feature>
<name>A0ABQ7Y725_BRANA</name>
<proteinExistence type="predicted"/>
<dbReference type="EMBL" id="JAGKQM010000018">
    <property type="protein sequence ID" value="KAH0863427.1"/>
    <property type="molecule type" value="Genomic_DNA"/>
</dbReference>
<evidence type="ECO:0000313" key="4">
    <source>
        <dbReference type="Proteomes" id="UP000824890"/>
    </source>
</evidence>
<evidence type="ECO:0000313" key="3">
    <source>
        <dbReference type="EMBL" id="KAH0863427.1"/>
    </source>
</evidence>
<gene>
    <name evidence="3" type="ORF">HID58_080638</name>
</gene>
<feature type="compositionally biased region" description="Basic residues" evidence="1">
    <location>
        <begin position="1"/>
        <end position="18"/>
    </location>
</feature>
<feature type="compositionally biased region" description="Acidic residues" evidence="1">
    <location>
        <begin position="260"/>
        <end position="315"/>
    </location>
</feature>
<comment type="caution">
    <text evidence="3">The sequence shown here is derived from an EMBL/GenBank/DDBJ whole genome shotgun (WGS) entry which is preliminary data.</text>
</comment>
<evidence type="ECO:0000256" key="1">
    <source>
        <dbReference type="SAM" id="MobiDB-lite"/>
    </source>
</evidence>
<sequence>MAGQGRGRKKSQQKKSTKRNSAPVEEQHVEELSTENDSDDLSAHEIESDNQGTDNQSASSQVIESVLVPTVDEEPLMARLMDGEPDYENEEGVSNLWSTWLTVKEKPIFWQELYELDVAAREFPQKKDKRKVHEEASSSNTSLEDVLKGFEERLMTSLSEVNGKVEKMNKRLGKIERCQVVLKKRCKRMKAMEKKLEKIEDCQYYLKKKAKKVEKEMKEMKEKEEDKENNDGFDYQGMDYDWGGQRNDSNGADATTKEPVDEDMVENTEVVEEKESEEDAQKDDRGSEEETEPEPEAEAEAEEDKEKEDEEESEEEAQKEPDEVQDEVEMNEANEIEEEVETEAQVEVETEKTATPPRGRTKAAAARRQILTTPEKLFGKAEKMVEEEMKEPEEEGEKMVEEEVEEPEEEGEKMVEEEVVEPEEEAGKMVEEEVEEPEEEAGKMVVYEGSTCETKEADKGAAKPSGTGVKHRPKQMALRKHATKQAPKPRGRPRKDTEPKKFTTPEQTKRIRSRSQWVFTPFTEANTDEIEGRKKKPRTKA</sequence>
<reference evidence="3 4" key="1">
    <citation type="submission" date="2021-05" db="EMBL/GenBank/DDBJ databases">
        <title>Genome Assembly of Synthetic Allotetraploid Brassica napus Reveals Homoeologous Exchanges between Subgenomes.</title>
        <authorList>
            <person name="Davis J.T."/>
        </authorList>
    </citation>
    <scope>NUCLEOTIDE SEQUENCE [LARGE SCALE GENOMIC DNA]</scope>
    <source>
        <strain evidence="4">cv. Da-Ae</strain>
        <tissue evidence="3">Seedling</tissue>
    </source>
</reference>
<feature type="compositionally biased region" description="Basic residues" evidence="1">
    <location>
        <begin position="469"/>
        <end position="493"/>
    </location>
</feature>
<feature type="compositionally biased region" description="Basic and acidic residues" evidence="1">
    <location>
        <begin position="377"/>
        <end position="387"/>
    </location>
</feature>
<feature type="compositionally biased region" description="Basic and acidic residues" evidence="1">
    <location>
        <begin position="215"/>
        <end position="230"/>
    </location>
</feature>
<feature type="compositionally biased region" description="Acidic residues" evidence="1">
    <location>
        <begin position="323"/>
        <end position="348"/>
    </location>
</feature>
<dbReference type="Proteomes" id="UP000824890">
    <property type="component" value="Unassembled WGS sequence"/>
</dbReference>
<feature type="domain" description="DUF287" evidence="2">
    <location>
        <begin position="63"/>
        <end position="114"/>
    </location>
</feature>
<dbReference type="InterPro" id="IPR005048">
    <property type="entry name" value="DUF287"/>
</dbReference>
<protein>
    <recommendedName>
        <fullName evidence="2">DUF287 domain-containing protein</fullName>
    </recommendedName>
</protein>
<feature type="region of interest" description="Disordered" evidence="1">
    <location>
        <begin position="1"/>
        <end position="69"/>
    </location>
</feature>
<feature type="region of interest" description="Disordered" evidence="1">
    <location>
        <begin position="215"/>
        <end position="541"/>
    </location>
</feature>